<dbReference type="AlphaFoldDB" id="A0A158RPA8"/>
<dbReference type="KEGG" id="bcx:BCA_5355"/>
<gene>
    <name evidence="1" type="ordered locus">BCA_5355</name>
</gene>
<protein>
    <submittedName>
        <fullName evidence="1">Uncharacterized protein</fullName>
    </submittedName>
</protein>
<accession>A0A158RPA8</accession>
<evidence type="ECO:0000313" key="1">
    <source>
        <dbReference type="EMBL" id="ACO29043.1"/>
    </source>
</evidence>
<proteinExistence type="predicted"/>
<name>A0A158RPA8_BACC3</name>
<organism evidence="1 2">
    <name type="scientific">Bacillus cereus (strain 03BB102)</name>
    <dbReference type="NCBI Taxonomy" id="572264"/>
    <lineage>
        <taxon>Bacteria</taxon>
        <taxon>Bacillati</taxon>
        <taxon>Bacillota</taxon>
        <taxon>Bacilli</taxon>
        <taxon>Bacillales</taxon>
        <taxon>Bacillaceae</taxon>
        <taxon>Bacillus</taxon>
        <taxon>Bacillus cereus group</taxon>
    </lineage>
</organism>
<reference evidence="1 2" key="1">
    <citation type="submission" date="2009-02" db="EMBL/GenBank/DDBJ databases">
        <title>Genome sequence of Bacillus cereus 03BB102.</title>
        <authorList>
            <person name="Dodson R.J."/>
            <person name="Jackson P."/>
            <person name="Munk A.C."/>
            <person name="Brettin T."/>
            <person name="Bruce D."/>
            <person name="Detter C."/>
            <person name="Tapia R."/>
            <person name="Han C."/>
            <person name="Sutton G."/>
            <person name="Sims D."/>
        </authorList>
    </citation>
    <scope>NUCLEOTIDE SEQUENCE [LARGE SCALE GENOMIC DNA]</scope>
    <source>
        <strain evidence="1 2">03BB102</strain>
    </source>
</reference>
<dbReference type="EMBL" id="CP001407">
    <property type="protein sequence ID" value="ACO29043.1"/>
    <property type="molecule type" value="Genomic_DNA"/>
</dbReference>
<dbReference type="Proteomes" id="UP000002210">
    <property type="component" value="Chromosome"/>
</dbReference>
<sequence length="153" mass="18087">MLSIKLIGISANTNKSINSTKKDFCLLSFFFRLHMFIYDIPLLPRFLDLLLRHLHCTFHFEKENEFTSLRVRIDNFQRKGSSLYIQENSLNDHPVKSPNKPTYKLCMSPLPSLKTFEYLSYHVKQCQHLICTFIIFISKKLFHNILTIGILQF</sequence>
<evidence type="ECO:0000313" key="2">
    <source>
        <dbReference type="Proteomes" id="UP000002210"/>
    </source>
</evidence>